<dbReference type="EMBL" id="JACWEZ010000002">
    <property type="protein sequence ID" value="MBD1221677.1"/>
    <property type="molecule type" value="Genomic_DNA"/>
</dbReference>
<keyword evidence="2" id="KW-0645">Protease</keyword>
<evidence type="ECO:0000256" key="2">
    <source>
        <dbReference type="ARBA" id="ARBA00022670"/>
    </source>
</evidence>
<evidence type="ECO:0000313" key="6">
    <source>
        <dbReference type="EMBL" id="MBD1221677.1"/>
    </source>
</evidence>
<feature type="transmembrane region" description="Helical" evidence="5">
    <location>
        <begin position="57"/>
        <end position="74"/>
    </location>
</feature>
<gene>
    <name evidence="6" type="ORF">IC602_03585</name>
</gene>
<sequence length="281" mass="31661">MHPKDQDQQHDIIDEDLYEEIDDEELYELVQQERQRAIQREKERENQKKPKRPFPKWPFWLIAIALVFNLFALIPQTFSVPAIDFLIASAKLSTQDTIQEYKKAVVVVETENSKGTGFSISANGQIITNHHVVGEEKEVTVAFQDKGLYSAEVKEVYPDVDLAVLDVDEKELPFLPLAEKGVSTSVGEKIQFIGNPLRFNGIANEGIIAGSTNLNDLEQEVTMLNAPVYRGNSGSPVINKEGKVIGVIFATMTHEEKGKVGLFIPIDYFYEKQGETTSIYK</sequence>
<comment type="similarity">
    <text evidence="1">Belongs to the peptidase S1C family.</text>
</comment>
<dbReference type="PRINTS" id="PR00834">
    <property type="entry name" value="PROTEASES2C"/>
</dbReference>
<dbReference type="RefSeq" id="WP_160805150.1">
    <property type="nucleotide sequence ID" value="NZ_JACWEZ010000002.1"/>
</dbReference>
<dbReference type="Gene3D" id="2.40.10.10">
    <property type="entry name" value="Trypsin-like serine proteases"/>
    <property type="match status" value="2"/>
</dbReference>
<organism evidence="6 7">
    <name type="scientific">Virgibacillus halodenitrificans</name>
    <name type="common">Bacillus halodenitrificans</name>
    <dbReference type="NCBI Taxonomy" id="1482"/>
    <lineage>
        <taxon>Bacteria</taxon>
        <taxon>Bacillati</taxon>
        <taxon>Bacillota</taxon>
        <taxon>Bacilli</taxon>
        <taxon>Bacillales</taxon>
        <taxon>Bacillaceae</taxon>
        <taxon>Virgibacillus</taxon>
    </lineage>
</organism>
<dbReference type="Proteomes" id="UP000621631">
    <property type="component" value="Unassembled WGS sequence"/>
</dbReference>
<dbReference type="InterPro" id="IPR051201">
    <property type="entry name" value="Chloro_Bact_Ser_Proteases"/>
</dbReference>
<evidence type="ECO:0000256" key="3">
    <source>
        <dbReference type="ARBA" id="ARBA00022801"/>
    </source>
</evidence>
<dbReference type="PANTHER" id="PTHR43343">
    <property type="entry name" value="PEPTIDASE S12"/>
    <property type="match status" value="1"/>
</dbReference>
<reference evidence="6 7" key="1">
    <citation type="submission" date="2020-09" db="EMBL/GenBank/DDBJ databases">
        <title>Draft Genome Sequences of Oil-Oxidizing Bacteria Halomonas titanicae, Marinobacter lutaoensis, and Virgibacillus halodenitrificans Isolated from Highly Saline Environments.</title>
        <authorList>
            <person name="Grouzdev D.S."/>
            <person name="Sokolova D.S."/>
            <person name="Semenova E.M."/>
            <person name="Borzenkov I.A."/>
            <person name="Bidzhieva S.K."/>
            <person name="Poltaraus A.B."/>
            <person name="Nazina T.N."/>
        </authorList>
    </citation>
    <scope>NUCLEOTIDE SEQUENCE [LARGE SCALE GENOMIC DNA]</scope>
    <source>
        <strain evidence="6 7">VKM B-3472D</strain>
    </source>
</reference>
<accession>A0ABR7VME5</accession>
<protein>
    <submittedName>
        <fullName evidence="6">Trypsin-like peptidase domain-containing protein</fullName>
    </submittedName>
</protein>
<evidence type="ECO:0000256" key="5">
    <source>
        <dbReference type="SAM" id="Phobius"/>
    </source>
</evidence>
<keyword evidence="7" id="KW-1185">Reference proteome</keyword>
<keyword evidence="4" id="KW-0720">Serine protease</keyword>
<dbReference type="SUPFAM" id="SSF50494">
    <property type="entry name" value="Trypsin-like serine proteases"/>
    <property type="match status" value="1"/>
</dbReference>
<dbReference type="PANTHER" id="PTHR43343:SF3">
    <property type="entry name" value="PROTEASE DO-LIKE 8, CHLOROPLASTIC"/>
    <property type="match status" value="1"/>
</dbReference>
<evidence type="ECO:0000256" key="1">
    <source>
        <dbReference type="ARBA" id="ARBA00010541"/>
    </source>
</evidence>
<dbReference type="Pfam" id="PF13365">
    <property type="entry name" value="Trypsin_2"/>
    <property type="match status" value="1"/>
</dbReference>
<dbReference type="InterPro" id="IPR001940">
    <property type="entry name" value="Peptidase_S1C"/>
</dbReference>
<keyword evidence="3" id="KW-0378">Hydrolase</keyword>
<proteinExistence type="inferred from homology"/>
<comment type="caution">
    <text evidence="6">The sequence shown here is derived from an EMBL/GenBank/DDBJ whole genome shotgun (WGS) entry which is preliminary data.</text>
</comment>
<dbReference type="InterPro" id="IPR009003">
    <property type="entry name" value="Peptidase_S1_PA"/>
</dbReference>
<keyword evidence="5" id="KW-1133">Transmembrane helix</keyword>
<evidence type="ECO:0000313" key="7">
    <source>
        <dbReference type="Proteomes" id="UP000621631"/>
    </source>
</evidence>
<dbReference type="InterPro" id="IPR043504">
    <property type="entry name" value="Peptidase_S1_PA_chymotrypsin"/>
</dbReference>
<keyword evidence="5" id="KW-0472">Membrane</keyword>
<keyword evidence="5" id="KW-0812">Transmembrane</keyword>
<evidence type="ECO:0000256" key="4">
    <source>
        <dbReference type="ARBA" id="ARBA00022825"/>
    </source>
</evidence>
<name>A0ABR7VME5_VIRHA</name>